<dbReference type="EC" id="3.4.13.19" evidence="1"/>
<keyword evidence="3" id="KW-0812">Transmembrane</keyword>
<keyword evidence="1" id="KW-0645">Protease</keyword>
<keyword evidence="5" id="KW-1185">Reference proteome</keyword>
<evidence type="ECO:0000313" key="4">
    <source>
        <dbReference type="EMBL" id="PAV14617.1"/>
    </source>
</evidence>
<keyword evidence="3" id="KW-0472">Membrane</keyword>
<dbReference type="EMBL" id="NBII01000012">
    <property type="protein sequence ID" value="PAV14617.1"/>
    <property type="molecule type" value="Genomic_DNA"/>
</dbReference>
<evidence type="ECO:0000256" key="2">
    <source>
        <dbReference type="SAM" id="MobiDB-lite"/>
    </source>
</evidence>
<comment type="caution">
    <text evidence="4">The sequence shown here is derived from an EMBL/GenBank/DDBJ whole genome shotgun (WGS) entry which is preliminary data.</text>
</comment>
<proteinExistence type="inferred from homology"/>
<dbReference type="Pfam" id="PF01244">
    <property type="entry name" value="Peptidase_M19"/>
    <property type="match status" value="1"/>
</dbReference>
<keyword evidence="1" id="KW-0482">Metalloprotease</keyword>
<comment type="cofactor">
    <cofactor evidence="1">
        <name>Zn(2+)</name>
        <dbReference type="ChEBI" id="CHEBI:29105"/>
    </cofactor>
</comment>
<dbReference type="GO" id="GO:0046872">
    <property type="term" value="F:metal ion binding"/>
    <property type="evidence" value="ECO:0007669"/>
    <property type="project" value="UniProtKB-UniRule"/>
</dbReference>
<dbReference type="PANTHER" id="PTHR10443:SF12">
    <property type="entry name" value="DIPEPTIDASE"/>
    <property type="match status" value="1"/>
</dbReference>
<dbReference type="PROSITE" id="PS51365">
    <property type="entry name" value="RENAL_DIPEPTIDASE_2"/>
    <property type="match status" value="1"/>
</dbReference>
<dbReference type="PANTHER" id="PTHR10443">
    <property type="entry name" value="MICROSOMAL DIPEPTIDASE"/>
    <property type="match status" value="1"/>
</dbReference>
<sequence length="448" mass="49418">MSFARPYNPSPSPSPERTPLLAQTEPYPGPLSPSPYDDQQHKKLNINSSQHVKRRAFAACGVVILFAVAIAVALATWETSLSDDPLQAAYQILARSPIIDGHIDLPILVHIPRLRQGRVGAFFWSVYVDCKPDNEVFTRPTYRVRDTLEQIDVARLLISQYPKVFYPAFTAADIKEAQRKGRIASLIGVEGGHQLGNSLSVLRMYHALGARYVTLTHSCNNAFADSGGMVTPPPPVHHGLSKLGESLVYEMNRLGMLVDISHVSDETAEQALQLSASRGAPVFWSHSSVRAIRNISRNVPDELLEKLTLEDDGMARWRGQTDGVVMINFAPQFIANEGEVADVRCVADHVEHVGRVAGREHVGIGSDFDGIGSVPRGLEDVSKYPDLIAELYARGWTPQELAGLSGGNLIRVLERAERASARMIREGASPAMDIYEYRDDLPIRRDEL</sequence>
<dbReference type="InterPro" id="IPR032466">
    <property type="entry name" value="Metal_Hydrolase"/>
</dbReference>
<keyword evidence="1" id="KW-0378">Hydrolase</keyword>
<keyword evidence="1" id="KW-0862">Zinc</keyword>
<evidence type="ECO:0000256" key="3">
    <source>
        <dbReference type="SAM" id="Phobius"/>
    </source>
</evidence>
<evidence type="ECO:0000256" key="1">
    <source>
        <dbReference type="RuleBase" id="RU341113"/>
    </source>
</evidence>
<keyword evidence="1" id="KW-0224">Dipeptidase</keyword>
<dbReference type="CDD" id="cd01301">
    <property type="entry name" value="rDP_like"/>
    <property type="match status" value="1"/>
</dbReference>
<dbReference type="AlphaFoldDB" id="A0A286U4V2"/>
<dbReference type="Proteomes" id="UP000217199">
    <property type="component" value="Unassembled WGS sequence"/>
</dbReference>
<dbReference type="Gene3D" id="3.20.20.140">
    <property type="entry name" value="Metal-dependent hydrolases"/>
    <property type="match status" value="1"/>
</dbReference>
<evidence type="ECO:0000313" key="5">
    <source>
        <dbReference type="Proteomes" id="UP000217199"/>
    </source>
</evidence>
<reference evidence="4 5" key="1">
    <citation type="journal article" date="2017" name="Mol. Ecol.">
        <title>Comparative and population genomic landscape of Phellinus noxius: A hypervariable fungus causing root rot in trees.</title>
        <authorList>
            <person name="Chung C.L."/>
            <person name="Lee T.J."/>
            <person name="Akiba M."/>
            <person name="Lee H.H."/>
            <person name="Kuo T.H."/>
            <person name="Liu D."/>
            <person name="Ke H.M."/>
            <person name="Yokoi T."/>
            <person name="Roa M.B."/>
            <person name="Lu M.J."/>
            <person name="Chang Y.Y."/>
            <person name="Ann P.J."/>
            <person name="Tsai J.N."/>
            <person name="Chen C.Y."/>
            <person name="Tzean S.S."/>
            <person name="Ota Y."/>
            <person name="Hattori T."/>
            <person name="Sahashi N."/>
            <person name="Liou R.F."/>
            <person name="Kikuchi T."/>
            <person name="Tsai I.J."/>
        </authorList>
    </citation>
    <scope>NUCLEOTIDE SEQUENCE [LARGE SCALE GENOMIC DNA]</scope>
    <source>
        <strain evidence="4 5">FFPRI411160</strain>
    </source>
</reference>
<gene>
    <name evidence="4" type="ORF">PNOK_0969500</name>
</gene>
<comment type="similarity">
    <text evidence="1">Belongs to the metallo-dependent hydrolases superfamily. Peptidase M19 family.</text>
</comment>
<dbReference type="SUPFAM" id="SSF51556">
    <property type="entry name" value="Metallo-dependent hydrolases"/>
    <property type="match status" value="1"/>
</dbReference>
<dbReference type="InterPro" id="IPR008257">
    <property type="entry name" value="Pept_M19"/>
</dbReference>
<feature type="region of interest" description="Disordered" evidence="2">
    <location>
        <begin position="1"/>
        <end position="40"/>
    </location>
</feature>
<keyword evidence="3" id="KW-1133">Transmembrane helix</keyword>
<dbReference type="GO" id="GO:0070573">
    <property type="term" value="F:metallodipeptidase activity"/>
    <property type="evidence" value="ECO:0007669"/>
    <property type="project" value="InterPro"/>
</dbReference>
<protein>
    <recommendedName>
        <fullName evidence="1">Dipeptidase</fullName>
        <ecNumber evidence="1">3.4.13.19</ecNumber>
    </recommendedName>
</protein>
<keyword evidence="1" id="KW-0479">Metal-binding</keyword>
<comment type="catalytic activity">
    <reaction evidence="1">
        <text>an L-aminoacyl-L-amino acid + H2O = 2 an L-alpha-amino acid</text>
        <dbReference type="Rhea" id="RHEA:48940"/>
        <dbReference type="ChEBI" id="CHEBI:15377"/>
        <dbReference type="ChEBI" id="CHEBI:59869"/>
        <dbReference type="ChEBI" id="CHEBI:77460"/>
        <dbReference type="EC" id="3.4.13.19"/>
    </reaction>
</comment>
<accession>A0A286U4V2</accession>
<dbReference type="OrthoDB" id="445695at2759"/>
<dbReference type="STRING" id="2282107.A0A286U4V2"/>
<organism evidence="4 5">
    <name type="scientific">Pyrrhoderma noxium</name>
    <dbReference type="NCBI Taxonomy" id="2282107"/>
    <lineage>
        <taxon>Eukaryota</taxon>
        <taxon>Fungi</taxon>
        <taxon>Dikarya</taxon>
        <taxon>Basidiomycota</taxon>
        <taxon>Agaricomycotina</taxon>
        <taxon>Agaricomycetes</taxon>
        <taxon>Hymenochaetales</taxon>
        <taxon>Hymenochaetaceae</taxon>
        <taxon>Pyrrhoderma</taxon>
    </lineage>
</organism>
<dbReference type="InParanoid" id="A0A286U4V2"/>
<dbReference type="GO" id="GO:0006508">
    <property type="term" value="P:proteolysis"/>
    <property type="evidence" value="ECO:0007669"/>
    <property type="project" value="UniProtKB-KW"/>
</dbReference>
<feature type="transmembrane region" description="Helical" evidence="3">
    <location>
        <begin position="56"/>
        <end position="77"/>
    </location>
</feature>
<name>A0A286U4V2_9AGAM</name>